<dbReference type="GO" id="GO:0004521">
    <property type="term" value="F:RNA endonuclease activity"/>
    <property type="evidence" value="ECO:0007669"/>
    <property type="project" value="TreeGrafter"/>
</dbReference>
<dbReference type="Pfam" id="PF15738">
    <property type="entry name" value="YafQ_toxin"/>
    <property type="match status" value="1"/>
</dbReference>
<dbReference type="AlphaFoldDB" id="A0A1G2DFJ4"/>
<dbReference type="NCBIfam" id="TIGR02385">
    <property type="entry name" value="RelE_StbE"/>
    <property type="match status" value="1"/>
</dbReference>
<organism evidence="3 4">
    <name type="scientific">Candidatus Lloydbacteria bacterium RIFCSPHIGHO2_02_FULL_54_17</name>
    <dbReference type="NCBI Taxonomy" id="1798664"/>
    <lineage>
        <taxon>Bacteria</taxon>
        <taxon>Candidatus Lloydiibacteriota</taxon>
    </lineage>
</organism>
<dbReference type="Gene3D" id="3.30.2310.20">
    <property type="entry name" value="RelE-like"/>
    <property type="match status" value="1"/>
</dbReference>
<dbReference type="STRING" id="1798664.A3C93_03305"/>
<dbReference type="SUPFAM" id="SSF143011">
    <property type="entry name" value="RelE-like"/>
    <property type="match status" value="1"/>
</dbReference>
<gene>
    <name evidence="3" type="ORF">A3C93_03305</name>
</gene>
<evidence type="ECO:0000256" key="1">
    <source>
        <dbReference type="ARBA" id="ARBA00022649"/>
    </source>
</evidence>
<sequence>MYLLRYSKDFSRSLRRHIASGKFSMSEFERTVDLLRAGDPLPPKYRDHALTGEYVGCRECHIRGNLLLIYEKHDDVLVLVMIDVGTHHELFGL</sequence>
<dbReference type="Proteomes" id="UP000178636">
    <property type="component" value="Unassembled WGS sequence"/>
</dbReference>
<name>A0A1G2DFJ4_9BACT</name>
<evidence type="ECO:0000256" key="2">
    <source>
        <dbReference type="PIRSR" id="PIRSR006156-1"/>
    </source>
</evidence>
<evidence type="ECO:0008006" key="5">
    <source>
        <dbReference type="Google" id="ProtNLM"/>
    </source>
</evidence>
<dbReference type="EMBL" id="MHLO01000020">
    <property type="protein sequence ID" value="OGZ12313.1"/>
    <property type="molecule type" value="Genomic_DNA"/>
</dbReference>
<feature type="active site" description="Proton donor" evidence="2">
    <location>
        <position position="87"/>
    </location>
</feature>
<dbReference type="GO" id="GO:0006415">
    <property type="term" value="P:translational termination"/>
    <property type="evidence" value="ECO:0007669"/>
    <property type="project" value="TreeGrafter"/>
</dbReference>
<comment type="caution">
    <text evidence="3">The sequence shown here is derived from an EMBL/GenBank/DDBJ whole genome shotgun (WGS) entry which is preliminary data.</text>
</comment>
<evidence type="ECO:0000313" key="4">
    <source>
        <dbReference type="Proteomes" id="UP000178636"/>
    </source>
</evidence>
<dbReference type="InterPro" id="IPR035093">
    <property type="entry name" value="RelE/ParE_toxin_dom_sf"/>
</dbReference>
<evidence type="ECO:0000313" key="3">
    <source>
        <dbReference type="EMBL" id="OGZ12313.1"/>
    </source>
</evidence>
<dbReference type="InterPro" id="IPR004386">
    <property type="entry name" value="Toxin_YafQ-like"/>
</dbReference>
<dbReference type="InterPro" id="IPR007712">
    <property type="entry name" value="RelE/ParE_toxin"/>
</dbReference>
<proteinExistence type="predicted"/>
<dbReference type="PIRSF" id="PIRSF006156">
    <property type="entry name" value="YafQ"/>
    <property type="match status" value="1"/>
</dbReference>
<dbReference type="GO" id="GO:0006402">
    <property type="term" value="P:mRNA catabolic process"/>
    <property type="evidence" value="ECO:0007669"/>
    <property type="project" value="TreeGrafter"/>
</dbReference>
<dbReference type="PANTHER" id="PTHR40588">
    <property type="entry name" value="MRNA INTERFERASE TOXIN YAFQ"/>
    <property type="match status" value="1"/>
</dbReference>
<keyword evidence="1" id="KW-1277">Toxin-antitoxin system</keyword>
<reference evidence="3 4" key="1">
    <citation type="journal article" date="2016" name="Nat. Commun.">
        <title>Thousands of microbial genomes shed light on interconnected biogeochemical processes in an aquifer system.</title>
        <authorList>
            <person name="Anantharaman K."/>
            <person name="Brown C.T."/>
            <person name="Hug L.A."/>
            <person name="Sharon I."/>
            <person name="Castelle C.J."/>
            <person name="Probst A.J."/>
            <person name="Thomas B.C."/>
            <person name="Singh A."/>
            <person name="Wilkins M.J."/>
            <person name="Karaoz U."/>
            <person name="Brodie E.L."/>
            <person name="Williams K.H."/>
            <person name="Hubbard S.S."/>
            <person name="Banfield J.F."/>
        </authorList>
    </citation>
    <scope>NUCLEOTIDE SEQUENCE [LARGE SCALE GENOMIC DNA]</scope>
</reference>
<accession>A0A1G2DFJ4</accession>
<protein>
    <recommendedName>
        <fullName evidence="5">Addiction module toxin RelE</fullName>
    </recommendedName>
</protein>
<dbReference type="PANTHER" id="PTHR40588:SF1">
    <property type="entry name" value="MRNA INTERFERASE TOXIN YAFQ"/>
    <property type="match status" value="1"/>
</dbReference>